<dbReference type="GO" id="GO:0005576">
    <property type="term" value="C:extracellular region"/>
    <property type="evidence" value="ECO:0007669"/>
    <property type="project" value="UniProtKB-SubCell"/>
</dbReference>
<feature type="disulfide bond" evidence="14">
    <location>
        <begin position="339"/>
        <end position="351"/>
    </location>
</feature>
<evidence type="ECO:0000256" key="16">
    <source>
        <dbReference type="SAM" id="MobiDB-lite"/>
    </source>
</evidence>
<evidence type="ECO:0000256" key="12">
    <source>
        <dbReference type="PIRSR" id="PIRSR613273-1"/>
    </source>
</evidence>
<feature type="binding site" evidence="13">
    <location>
        <position position="213"/>
    </location>
    <ligand>
        <name>Ca(2+)</name>
        <dbReference type="ChEBI" id="CHEBI:29108"/>
        <label>1</label>
    </ligand>
</feature>
<dbReference type="InterPro" id="IPR024079">
    <property type="entry name" value="MetalloPept_cat_dom_sf"/>
</dbReference>
<keyword evidence="7" id="KW-0378">Hydrolase</keyword>
<gene>
    <name evidence="18" type="primary">Adamts13</name>
    <name evidence="18" type="ORF">GTO95_0002350</name>
</gene>
<dbReference type="InterPro" id="IPR013273">
    <property type="entry name" value="ADAMTS/ADAMTS-like"/>
</dbReference>
<feature type="compositionally biased region" description="Low complexity" evidence="16">
    <location>
        <begin position="1094"/>
        <end position="1109"/>
    </location>
</feature>
<evidence type="ECO:0000256" key="6">
    <source>
        <dbReference type="ARBA" id="ARBA00022737"/>
    </source>
</evidence>
<feature type="binding site" evidence="13 15">
    <location>
        <position position="161"/>
    </location>
    <ligand>
        <name>Zn(2+)</name>
        <dbReference type="ChEBI" id="CHEBI:29105"/>
        <note>catalytic</note>
    </ligand>
</feature>
<evidence type="ECO:0000256" key="11">
    <source>
        <dbReference type="ARBA" id="ARBA00023180"/>
    </source>
</evidence>
<dbReference type="Gene3D" id="3.40.1620.60">
    <property type="match status" value="1"/>
</dbReference>
<dbReference type="FunFam" id="2.20.100.10:FF:000001">
    <property type="entry name" value="semaphorin-5A isoform X1"/>
    <property type="match status" value="1"/>
</dbReference>
<feature type="non-terminal residue" evidence="18">
    <location>
        <position position="1324"/>
    </location>
</feature>
<comment type="caution">
    <text evidence="18">The sequence shown here is derived from an EMBL/GenBank/DDBJ whole genome shotgun (WGS) entry which is preliminary data.</text>
</comment>
<name>A0A8J7NY26_ATRSP</name>
<comment type="cofactor">
    <cofactor evidence="13">
        <name>Zn(2+)</name>
        <dbReference type="ChEBI" id="CHEBI:29105"/>
    </cofactor>
    <text evidence="13">Binds 1 zinc ion per subunit.</text>
</comment>
<feature type="non-terminal residue" evidence="18">
    <location>
        <position position="1"/>
    </location>
</feature>
<evidence type="ECO:0000259" key="17">
    <source>
        <dbReference type="PROSITE" id="PS50215"/>
    </source>
</evidence>
<feature type="disulfide bond" evidence="14">
    <location>
        <begin position="250"/>
        <end position="275"/>
    </location>
</feature>
<feature type="domain" description="Peptidase M12B" evidence="17">
    <location>
        <begin position="13"/>
        <end position="218"/>
    </location>
</feature>
<keyword evidence="9" id="KW-0482">Metalloprotease</keyword>
<dbReference type="GO" id="GO:0031012">
    <property type="term" value="C:extracellular matrix"/>
    <property type="evidence" value="ECO:0007669"/>
    <property type="project" value="TreeGrafter"/>
</dbReference>
<feature type="disulfide bond" evidence="14">
    <location>
        <begin position="288"/>
        <end position="299"/>
    </location>
</feature>
<evidence type="ECO:0000256" key="7">
    <source>
        <dbReference type="ARBA" id="ARBA00022801"/>
    </source>
</evidence>
<dbReference type="PROSITE" id="PS50092">
    <property type="entry name" value="TSP1"/>
    <property type="match status" value="6"/>
</dbReference>
<feature type="binding site" evidence="13">
    <location>
        <position position="99"/>
    </location>
    <ligand>
        <name>Ca(2+)</name>
        <dbReference type="ChEBI" id="CHEBI:29108"/>
        <label>2</label>
    </ligand>
</feature>
<feature type="disulfide bond" evidence="14">
    <location>
        <begin position="174"/>
        <end position="197"/>
    </location>
</feature>
<feature type="disulfide bond" evidence="14">
    <location>
        <begin position="88"/>
        <end position="141"/>
    </location>
</feature>
<dbReference type="Proteomes" id="UP000736164">
    <property type="component" value="Unassembled WGS sequence"/>
</dbReference>
<organism evidence="18 19">
    <name type="scientific">Atractosteus spatula</name>
    <name type="common">Alligator gar</name>
    <name type="synonym">Lepisosteus spatula</name>
    <dbReference type="NCBI Taxonomy" id="7917"/>
    <lineage>
        <taxon>Eukaryota</taxon>
        <taxon>Metazoa</taxon>
        <taxon>Chordata</taxon>
        <taxon>Craniata</taxon>
        <taxon>Vertebrata</taxon>
        <taxon>Euteleostomi</taxon>
        <taxon>Actinopterygii</taxon>
        <taxon>Neopterygii</taxon>
        <taxon>Holostei</taxon>
        <taxon>Semionotiformes</taxon>
        <taxon>Lepisosteidae</taxon>
        <taxon>Atractosteus</taxon>
    </lineage>
</organism>
<keyword evidence="13" id="KW-0106">Calcium</keyword>
<dbReference type="PROSITE" id="PS50215">
    <property type="entry name" value="ADAM_MEPRO"/>
    <property type="match status" value="1"/>
</dbReference>
<dbReference type="InterPro" id="IPR000884">
    <property type="entry name" value="TSP1_rpt"/>
</dbReference>
<feature type="binding site" evidence="13">
    <location>
        <position position="16"/>
    </location>
    <ligand>
        <name>Ca(2+)</name>
        <dbReference type="ChEBI" id="CHEBI:29108"/>
        <label>2</label>
    </ligand>
</feature>
<dbReference type="InterPro" id="IPR001590">
    <property type="entry name" value="Peptidase_M12B"/>
</dbReference>
<keyword evidence="5" id="KW-0732">Signal</keyword>
<keyword evidence="6" id="KW-0677">Repeat</keyword>
<evidence type="ECO:0000256" key="13">
    <source>
        <dbReference type="PIRSR" id="PIRSR613273-2"/>
    </source>
</evidence>
<dbReference type="InterPro" id="IPR010294">
    <property type="entry name" value="ADAMTS_spacer1"/>
</dbReference>
<feature type="disulfide bond" evidence="14">
    <location>
        <begin position="239"/>
        <end position="265"/>
    </location>
</feature>
<feature type="binding site" evidence="13">
    <location>
        <position position="106"/>
    </location>
    <ligand>
        <name>Ca(2+)</name>
        <dbReference type="ChEBI" id="CHEBI:29108"/>
        <label>1</label>
    </ligand>
</feature>
<dbReference type="PANTHER" id="PTHR13723:SF20">
    <property type="entry name" value="A DISINTEGRIN AND METALLOPROTEINASE WITH THROMBOSPONDIN MOTIFS 13"/>
    <property type="match status" value="1"/>
</dbReference>
<feature type="binding site" evidence="13">
    <location>
        <position position="216"/>
    </location>
    <ligand>
        <name>Ca(2+)</name>
        <dbReference type="ChEBI" id="CHEBI:29108"/>
        <label>1</label>
    </ligand>
</feature>
<dbReference type="Pfam" id="PF05986">
    <property type="entry name" value="ADAMTS_spacer1"/>
    <property type="match status" value="1"/>
</dbReference>
<dbReference type="Pfam" id="PF00090">
    <property type="entry name" value="TSP_1"/>
    <property type="match status" value="1"/>
</dbReference>
<dbReference type="Gene3D" id="3.40.390.10">
    <property type="entry name" value="Collagenase (Catalytic Domain)"/>
    <property type="match status" value="1"/>
</dbReference>
<dbReference type="Pfam" id="PF17771">
    <property type="entry name" value="ADAMTS_CR_2"/>
    <property type="match status" value="1"/>
</dbReference>
<keyword evidence="8 13" id="KW-0862">Zinc</keyword>
<dbReference type="SUPFAM" id="SSF55486">
    <property type="entry name" value="Metalloproteases ('zincins'), catalytic domain"/>
    <property type="match status" value="1"/>
</dbReference>
<sequence length="1324" mass="142706">RRLRRTAVGLDVRHLELLVAVGPDVKDVHRQDTERYVLTNLNIASELLRDTSLGANLRVHLVRMVILTEPEPEIQITSNITSSLMSVCSWGGKLNPPSDSDPLHADLVLYITRFDLELPDGNKQVRGVAQLGGACSSGWSCVITEDTGFDLGITIAHEIGHSLGISHDGPGTSCSGSGFIMAADGGYNSVDLAWSPCSREQFLSFASAEQAGCLSDLPLQEAGLQDWKPGLYYGADDQCRIAFGSAARACTFRHGDIDMCRVLSCHVTPNDHSSCSRLLVPLLDGSECGPNQWCLKGRCVSPTQLSSPAMIHGAWSGWSEFSPCSRTCGGGVRSRRRQCNNPRPAFGGRSCEGRDVEAGLCNTQACEKSQLDFMAEQCSQTNSEPLRLKPTSASYHSWVPAVGFVSGDAQCKLMCRSLGQNFMMSRGSQFLDGTRCEPGSPTPAGSRGACLAGRCQLFGCDGQLNSGTVEDVCGVCGGNGSSCSQVSGSYSEGQPKEYTTFLTLPANATRVHVVNSRSLFSHLAVTVGERYVVAGRGAVSRNTSYPSPLEDSRLEYRLHLTADHLPDSEELLLPGPVQEQVHIQVYRKYGKEYGEITSPNISYSFFIPWEIPSAKWTAATSACSTTCGTGVQEISYVCVDSSTEQRAEDKECGSPPQPSVLQTPCNLRPCPPSWEVGEFGPCSAPCGRGEMVRPVRCVRREGGLTIQLPASECPPRLVPRSSQPCNPQPCPGRWRVSDPGRCSAVCGPGVAGRSVSCVQALWGSDVEVDERLCPESERPAELLPCVVDVCPLGWESGNWSEAPRLHKAGLDWVSRARAEPVYVWSPVIGQCSKSCGGGECLAEVRYSCVDHQSRSTVLETQCDEASKPGSRLEPCGRTPCPPAWHSKMGVCSVSCGGGVARRLLYCTRASEEAGEVLSDSECGTVPRPEEVVACNTHSCPPRWRVQESGPCSVSCGPGAARRTVSCVRFEQGRDSEVPPELCPELEKPPALVPCLVQVCTFSWTVQEWTKCSVSCGFGIQSRQVSCVGPATPHPLSPLFCMHLPKPITIQGCHLQDCPPAPAADLSVGAPRSAPDRQAIPGTPAPNPPQDPAVTRPGATPAPTQPTATPSSPREKPQYRARVEPLSPPKTETSVCSQLLLKDSGTVDLRHVQSRDCLLSIGRPLGQVIQVKVVSSSLNCKDRELLVLYSRLMLRKRCERLAGYTLTTNTNVLLIRQGRVTPGNGVLLAYQSLNASGGHDSGEGAGEEVVRVWGQNPSSARGTVSRQTARLGIQIRDVDVMRSVVFRGNRLFFWRSSGSRVEIEFHGTYAHQEGAFRAEYSIIDP</sequence>
<evidence type="ECO:0000313" key="19">
    <source>
        <dbReference type="Proteomes" id="UP000736164"/>
    </source>
</evidence>
<feature type="disulfide bond" evidence="14">
    <location>
        <begin position="135"/>
        <end position="213"/>
    </location>
</feature>
<reference evidence="18" key="1">
    <citation type="journal article" date="2021" name="Cell">
        <title>Tracing the genetic footprints of vertebrate landing in non-teleost ray-finned fishes.</title>
        <authorList>
            <person name="Bi X."/>
            <person name="Wang K."/>
            <person name="Yang L."/>
            <person name="Pan H."/>
            <person name="Jiang H."/>
            <person name="Wei Q."/>
            <person name="Fang M."/>
            <person name="Yu H."/>
            <person name="Zhu C."/>
            <person name="Cai Y."/>
            <person name="He Y."/>
            <person name="Gan X."/>
            <person name="Zeng H."/>
            <person name="Yu D."/>
            <person name="Zhu Y."/>
            <person name="Jiang H."/>
            <person name="Qiu Q."/>
            <person name="Yang H."/>
            <person name="Zhang Y.E."/>
            <person name="Wang W."/>
            <person name="Zhu M."/>
            <person name="He S."/>
            <person name="Zhang G."/>
        </authorList>
    </citation>
    <scope>NUCLEOTIDE SEQUENCE</scope>
    <source>
        <strain evidence="18">Allg_001</strain>
    </source>
</reference>
<dbReference type="Pfam" id="PF19030">
    <property type="entry name" value="TSP1_ADAMTS"/>
    <property type="match status" value="6"/>
</dbReference>
<dbReference type="InterPro" id="IPR036383">
    <property type="entry name" value="TSP1_rpt_sf"/>
</dbReference>
<dbReference type="GO" id="GO:0046872">
    <property type="term" value="F:metal ion binding"/>
    <property type="evidence" value="ECO:0007669"/>
    <property type="project" value="UniProtKB-KW"/>
</dbReference>
<evidence type="ECO:0000256" key="10">
    <source>
        <dbReference type="ARBA" id="ARBA00023157"/>
    </source>
</evidence>
<evidence type="ECO:0000256" key="9">
    <source>
        <dbReference type="ARBA" id="ARBA00023049"/>
    </source>
</evidence>
<feature type="binding site" evidence="13">
    <location>
        <position position="216"/>
    </location>
    <ligand>
        <name>Ca(2+)</name>
        <dbReference type="ChEBI" id="CHEBI:29108"/>
        <label>2</label>
    </ligand>
</feature>
<dbReference type="Pfam" id="PF19236">
    <property type="entry name" value="ADAMTS_CR_3"/>
    <property type="match status" value="1"/>
</dbReference>
<keyword evidence="4 13" id="KW-0479">Metal-binding</keyword>
<feature type="binding site" evidence="13">
    <location>
        <position position="99"/>
    </location>
    <ligand>
        <name>Ca(2+)</name>
        <dbReference type="ChEBI" id="CHEBI:29108"/>
        <label>1</label>
    </ligand>
</feature>
<keyword evidence="11" id="KW-0325">Glycoprotein</keyword>
<evidence type="ECO:0000256" key="8">
    <source>
        <dbReference type="ARBA" id="ARBA00022833"/>
    </source>
</evidence>
<evidence type="ECO:0000256" key="4">
    <source>
        <dbReference type="ARBA" id="ARBA00022723"/>
    </source>
</evidence>
<evidence type="ECO:0000256" key="14">
    <source>
        <dbReference type="PIRSR" id="PIRSR613273-3"/>
    </source>
</evidence>
<dbReference type="GO" id="GO:0004222">
    <property type="term" value="F:metalloendopeptidase activity"/>
    <property type="evidence" value="ECO:0007669"/>
    <property type="project" value="InterPro"/>
</dbReference>
<keyword evidence="10 14" id="KW-1015">Disulfide bond</keyword>
<dbReference type="Gene3D" id="2.20.100.10">
    <property type="entry name" value="Thrombospondin type-1 (TSP1) repeat"/>
    <property type="match status" value="6"/>
</dbReference>
<evidence type="ECO:0000256" key="2">
    <source>
        <dbReference type="ARBA" id="ARBA00022525"/>
    </source>
</evidence>
<dbReference type="InterPro" id="IPR045371">
    <property type="entry name" value="ADAMTS_CR_3"/>
</dbReference>
<proteinExistence type="predicted"/>
<feature type="binding site" evidence="13">
    <location>
        <position position="16"/>
    </location>
    <ligand>
        <name>Ca(2+)</name>
        <dbReference type="ChEBI" id="CHEBI:29108"/>
        <label>1</label>
    </ligand>
</feature>
<evidence type="ECO:0000256" key="3">
    <source>
        <dbReference type="ARBA" id="ARBA00022670"/>
    </source>
</evidence>
<dbReference type="EMBL" id="JAAWVO010047962">
    <property type="protein sequence ID" value="MBN3319786.1"/>
    <property type="molecule type" value="Genomic_DNA"/>
</dbReference>
<evidence type="ECO:0000256" key="15">
    <source>
        <dbReference type="PROSITE-ProRule" id="PRU00276"/>
    </source>
</evidence>
<keyword evidence="2" id="KW-0964">Secreted</keyword>
<dbReference type="SUPFAM" id="SSF82895">
    <property type="entry name" value="TSP-1 type 1 repeat"/>
    <property type="match status" value="6"/>
</dbReference>
<comment type="caution">
    <text evidence="15">Lacks conserved residue(s) required for the propagation of feature annotation.</text>
</comment>
<feature type="disulfide bond" evidence="14">
    <location>
        <begin position="260"/>
        <end position="294"/>
    </location>
</feature>
<dbReference type="Pfam" id="PF01421">
    <property type="entry name" value="Reprolysin"/>
    <property type="match status" value="1"/>
</dbReference>
<dbReference type="PANTHER" id="PTHR13723">
    <property type="entry name" value="ADAMTS A DISINTEGRIN AND METALLOPROTEASE WITH THROMBOSPONDIN MOTIFS PROTEASE"/>
    <property type="match status" value="1"/>
</dbReference>
<comment type="subcellular location">
    <subcellularLocation>
        <location evidence="1">Secreted</location>
    </subcellularLocation>
</comment>
<protein>
    <submittedName>
        <fullName evidence="18">ATS13 metalloproteinase</fullName>
    </submittedName>
</protein>
<keyword evidence="19" id="KW-1185">Reference proteome</keyword>
<dbReference type="InterPro" id="IPR050439">
    <property type="entry name" value="ADAMTS_ADAMTS-like"/>
</dbReference>
<feature type="binding site" evidence="13 15">
    <location>
        <position position="167"/>
    </location>
    <ligand>
        <name>Zn(2+)</name>
        <dbReference type="ChEBI" id="CHEBI:29105"/>
        <note>catalytic</note>
    </ligand>
</feature>
<dbReference type="GO" id="GO:0006508">
    <property type="term" value="P:proteolysis"/>
    <property type="evidence" value="ECO:0007669"/>
    <property type="project" value="UniProtKB-KW"/>
</dbReference>
<feature type="region of interest" description="Disordered" evidence="16">
    <location>
        <begin position="1063"/>
        <end position="1129"/>
    </location>
</feature>
<dbReference type="SMART" id="SM00209">
    <property type="entry name" value="TSP1"/>
    <property type="match status" value="8"/>
</dbReference>
<feature type="disulfide bond" evidence="14">
    <location>
        <begin position="324"/>
        <end position="361"/>
    </location>
</feature>
<evidence type="ECO:0000256" key="1">
    <source>
        <dbReference type="ARBA" id="ARBA00004613"/>
    </source>
</evidence>
<evidence type="ECO:0000256" key="5">
    <source>
        <dbReference type="ARBA" id="ARBA00022729"/>
    </source>
</evidence>
<feature type="disulfide bond" evidence="14">
    <location>
        <begin position="328"/>
        <end position="366"/>
    </location>
</feature>
<dbReference type="PRINTS" id="PR01857">
    <property type="entry name" value="ADAMTSFAMILY"/>
</dbReference>
<feature type="compositionally biased region" description="Basic and acidic residues" evidence="16">
    <location>
        <begin position="1112"/>
        <end position="1122"/>
    </location>
</feature>
<keyword evidence="3" id="KW-0645">Protease</keyword>
<dbReference type="GO" id="GO:0030198">
    <property type="term" value="P:extracellular matrix organization"/>
    <property type="evidence" value="ECO:0007669"/>
    <property type="project" value="InterPro"/>
</dbReference>
<accession>A0A8J7NY26</accession>
<feature type="binding site" evidence="13 15">
    <location>
        <position position="157"/>
    </location>
    <ligand>
        <name>Zn(2+)</name>
        <dbReference type="ChEBI" id="CHEBI:29105"/>
        <note>catalytic</note>
    </ligand>
</feature>
<evidence type="ECO:0000313" key="18">
    <source>
        <dbReference type="EMBL" id="MBN3319786.1"/>
    </source>
</evidence>
<feature type="active site" evidence="12 15">
    <location>
        <position position="158"/>
    </location>
</feature>
<dbReference type="InterPro" id="IPR041645">
    <property type="entry name" value="ADAMTS_CR_2"/>
</dbReference>
<dbReference type="CDD" id="cd04273">
    <property type="entry name" value="ZnMc_ADAMTS_like"/>
    <property type="match status" value="1"/>
</dbReference>
<dbReference type="FunFam" id="2.20.100.10:FF:000005">
    <property type="entry name" value="ADAM metallopeptidase with thrombospondin type 1 motif 9"/>
    <property type="match status" value="1"/>
</dbReference>
<dbReference type="Gene3D" id="2.60.120.830">
    <property type="match status" value="1"/>
</dbReference>